<keyword evidence="3" id="KW-1185">Reference proteome</keyword>
<dbReference type="OrthoDB" id="10266658at2759"/>
<reference evidence="4" key="2">
    <citation type="submission" date="2018-12" db="EMBL/GenBank/DDBJ databases">
        <title>The complete genome of Metarhizium rileyi, a key fungal pathogen of Lepidoptera.</title>
        <authorList>
            <person name="Binneck E."/>
            <person name="Lastra C.C.L."/>
            <person name="Sosa-Gomez D.R."/>
        </authorList>
    </citation>
    <scope>NUCLEOTIDE SEQUENCE [LARGE SCALE GENOMIC DNA]</scope>
    <source>
        <strain evidence="4">Cep018-CH2</strain>
    </source>
</reference>
<sequence length="150" mass="16338">MPRNPCPDMPLLFFGSFISSCDHERFVEVVQDLCFSEAPILLPRFDMKGSAMSRGIVCGTAGRELSSSDILCLSPPALLARELAILATLSFLMTVEADVPTRRSLLDRLPIPEKGKTSRLQTSAKMTSKRARSLRGGARNAIRALAASNE</sequence>
<protein>
    <submittedName>
        <fullName evidence="1">Uncharacterized protein</fullName>
    </submittedName>
</protein>
<proteinExistence type="predicted"/>
<evidence type="ECO:0000313" key="2">
    <source>
        <dbReference type="EMBL" id="TWU78367.1"/>
    </source>
</evidence>
<reference evidence="1 3" key="1">
    <citation type="journal article" date="2016" name="Genome Biol. Evol.">
        <title>Divergent and convergent evolution of fungal pathogenicity.</title>
        <authorList>
            <person name="Shang Y."/>
            <person name="Xiao G."/>
            <person name="Zheng P."/>
            <person name="Cen K."/>
            <person name="Zhan S."/>
            <person name="Wang C."/>
        </authorList>
    </citation>
    <scope>NUCLEOTIDE SEQUENCE [LARGE SCALE GENOMIC DNA]</scope>
    <source>
        <strain evidence="1 3">RCEF 4871</strain>
    </source>
</reference>
<accession>A0A5C6GNB1</accession>
<dbReference type="Proteomes" id="UP000317257">
    <property type="component" value="Unassembled WGS sequence"/>
</dbReference>
<dbReference type="EMBL" id="AZHC01000008">
    <property type="protein sequence ID" value="OAA45493.1"/>
    <property type="molecule type" value="Genomic_DNA"/>
</dbReference>
<comment type="caution">
    <text evidence="1">The sequence shown here is derived from an EMBL/GenBank/DDBJ whole genome shotgun (WGS) entry which is preliminary data.</text>
</comment>
<dbReference type="AlphaFoldDB" id="A0A162JQ82"/>
<name>A0A162JQ82_METRR</name>
<accession>A0A162JQ82</accession>
<gene>
    <name evidence="2" type="ORF">ED733_008675</name>
    <name evidence="1" type="ORF">NOR_03282</name>
</gene>
<dbReference type="EMBL" id="SBHS01000002">
    <property type="protein sequence ID" value="TWU78367.1"/>
    <property type="molecule type" value="Genomic_DNA"/>
</dbReference>
<evidence type="ECO:0000313" key="4">
    <source>
        <dbReference type="Proteomes" id="UP000317257"/>
    </source>
</evidence>
<evidence type="ECO:0000313" key="1">
    <source>
        <dbReference type="EMBL" id="OAA45493.1"/>
    </source>
</evidence>
<dbReference type="Proteomes" id="UP000243498">
    <property type="component" value="Unassembled WGS sequence"/>
</dbReference>
<reference evidence="2" key="3">
    <citation type="journal article" date="2019" name="Microbiol. Resour. Announc.">
        <title>Genome Sequence of Metarhizium rileyi, a Microbial Control Agent for Lepidoptera.</title>
        <authorList>
            <person name="Binneck E."/>
            <person name="Lastra C.C.L."/>
            <person name="Sosa-Gomez D.R."/>
        </authorList>
    </citation>
    <scope>NUCLEOTIDE SEQUENCE</scope>
    <source>
        <strain evidence="2">Cep018-CH2</strain>
    </source>
</reference>
<organism evidence="1 3">
    <name type="scientific">Metarhizium rileyi (strain RCEF 4871)</name>
    <name type="common">Nomuraea rileyi</name>
    <dbReference type="NCBI Taxonomy" id="1649241"/>
    <lineage>
        <taxon>Eukaryota</taxon>
        <taxon>Fungi</taxon>
        <taxon>Dikarya</taxon>
        <taxon>Ascomycota</taxon>
        <taxon>Pezizomycotina</taxon>
        <taxon>Sordariomycetes</taxon>
        <taxon>Hypocreomycetidae</taxon>
        <taxon>Hypocreales</taxon>
        <taxon>Clavicipitaceae</taxon>
        <taxon>Metarhizium</taxon>
    </lineage>
</organism>
<evidence type="ECO:0000313" key="3">
    <source>
        <dbReference type="Proteomes" id="UP000243498"/>
    </source>
</evidence>
<dbReference type="PROSITE" id="PS51257">
    <property type="entry name" value="PROKAR_LIPOPROTEIN"/>
    <property type="match status" value="1"/>
</dbReference>